<feature type="domain" description="F5/8 type C" evidence="4">
    <location>
        <begin position="1161"/>
        <end position="1303"/>
    </location>
</feature>
<evidence type="ECO:0000259" key="4">
    <source>
        <dbReference type="PROSITE" id="PS50022"/>
    </source>
</evidence>
<dbReference type="InterPro" id="IPR007110">
    <property type="entry name" value="Ig-like_dom"/>
</dbReference>
<dbReference type="InterPro" id="IPR013783">
    <property type="entry name" value="Ig-like_fold"/>
</dbReference>
<evidence type="ECO:0000259" key="5">
    <source>
        <dbReference type="PROSITE" id="PS50835"/>
    </source>
</evidence>
<dbReference type="PANTHER" id="PTHR42732">
    <property type="entry name" value="BETA-GALACTOSIDASE"/>
    <property type="match status" value="1"/>
</dbReference>
<dbReference type="PROSITE" id="PS50022">
    <property type="entry name" value="FA58C_3"/>
    <property type="match status" value="1"/>
</dbReference>
<dbReference type="SMART" id="SM00231">
    <property type="entry name" value="FA58C"/>
    <property type="match status" value="1"/>
</dbReference>
<dbReference type="InterPro" id="IPR008979">
    <property type="entry name" value="Galactose-bd-like_sf"/>
</dbReference>
<dbReference type="Gene3D" id="2.60.120.260">
    <property type="entry name" value="Galactose-binding domain-like"/>
    <property type="match status" value="2"/>
</dbReference>
<dbReference type="Pfam" id="PF00703">
    <property type="entry name" value="Glyco_hydro_2"/>
    <property type="match status" value="1"/>
</dbReference>
<name>A0A7I9VMU9_9BACT</name>
<dbReference type="PROSITE" id="PS50835">
    <property type="entry name" value="IG_LIKE"/>
    <property type="match status" value="1"/>
</dbReference>
<protein>
    <submittedName>
        <fullName evidence="6">Uncharacterized protein</fullName>
    </submittedName>
</protein>
<dbReference type="InterPro" id="IPR040605">
    <property type="entry name" value="Glyco_hydro2_dom5"/>
</dbReference>
<dbReference type="Proteomes" id="UP000503640">
    <property type="component" value="Unassembled WGS sequence"/>
</dbReference>
<dbReference type="Pfam" id="PF16355">
    <property type="entry name" value="DUF4982"/>
    <property type="match status" value="1"/>
</dbReference>
<proteinExistence type="inferred from homology"/>
<keyword evidence="7" id="KW-1185">Reference proteome</keyword>
<dbReference type="SUPFAM" id="SSF49303">
    <property type="entry name" value="beta-Galactosidase/glucuronidase domain"/>
    <property type="match status" value="1"/>
</dbReference>
<dbReference type="Pfam" id="PF18565">
    <property type="entry name" value="Glyco_hydro2_C5"/>
    <property type="match status" value="1"/>
</dbReference>
<dbReference type="InterPro" id="IPR036156">
    <property type="entry name" value="Beta-gal/glucu_dom_sf"/>
</dbReference>
<dbReference type="InterPro" id="IPR000421">
    <property type="entry name" value="FA58C"/>
</dbReference>
<dbReference type="Gene3D" id="3.20.20.80">
    <property type="entry name" value="Glycosidases"/>
    <property type="match status" value="1"/>
</dbReference>
<dbReference type="InterPro" id="IPR003599">
    <property type="entry name" value="Ig_sub"/>
</dbReference>
<comment type="similarity">
    <text evidence="1">Belongs to the glycosyl hydrolase 2 family.</text>
</comment>
<dbReference type="GO" id="GO:0005975">
    <property type="term" value="P:carbohydrate metabolic process"/>
    <property type="evidence" value="ECO:0007669"/>
    <property type="project" value="InterPro"/>
</dbReference>
<dbReference type="InterPro" id="IPR051913">
    <property type="entry name" value="GH2_Domain-Containing"/>
</dbReference>
<dbReference type="SUPFAM" id="SSF51445">
    <property type="entry name" value="(Trans)glycosidases"/>
    <property type="match status" value="1"/>
</dbReference>
<accession>A0A7I9VMU9</accession>
<dbReference type="SMART" id="SM00409">
    <property type="entry name" value="IG"/>
    <property type="match status" value="3"/>
</dbReference>
<reference evidence="7" key="1">
    <citation type="journal article" date="2020" name="Appl. Environ. Microbiol.">
        <title>Diazotrophic Anaeromyxobacter Isolates from Soils.</title>
        <authorList>
            <person name="Masuda Y."/>
            <person name="Yamanaka H."/>
            <person name="Xu Z.X."/>
            <person name="Shiratori Y."/>
            <person name="Aono T."/>
            <person name="Amachi S."/>
            <person name="Senoo K."/>
            <person name="Itoh H."/>
        </authorList>
    </citation>
    <scope>NUCLEOTIDE SEQUENCE [LARGE SCALE GENOMIC DNA]</scope>
    <source>
        <strain evidence="7">R267</strain>
    </source>
</reference>
<dbReference type="InterPro" id="IPR017853">
    <property type="entry name" value="GH"/>
</dbReference>
<keyword evidence="2" id="KW-0378">Hydrolase</keyword>
<evidence type="ECO:0000256" key="1">
    <source>
        <dbReference type="ARBA" id="ARBA00007401"/>
    </source>
</evidence>
<dbReference type="SUPFAM" id="SSF49785">
    <property type="entry name" value="Galactose-binding domain-like"/>
    <property type="match status" value="2"/>
</dbReference>
<dbReference type="InterPro" id="IPR006103">
    <property type="entry name" value="Glyco_hydro_2_cat"/>
</dbReference>
<dbReference type="EMBL" id="BJTG01000005">
    <property type="protein sequence ID" value="GEJ57724.1"/>
    <property type="molecule type" value="Genomic_DNA"/>
</dbReference>
<dbReference type="Pfam" id="PF00754">
    <property type="entry name" value="F5_F8_type_C"/>
    <property type="match status" value="1"/>
</dbReference>
<dbReference type="InterPro" id="IPR006102">
    <property type="entry name" value="Ig-like_GH2"/>
</dbReference>
<dbReference type="Pfam" id="PF13927">
    <property type="entry name" value="Ig_3"/>
    <property type="match status" value="1"/>
</dbReference>
<dbReference type="PANTHER" id="PTHR42732:SF1">
    <property type="entry name" value="BETA-MANNOSIDASE"/>
    <property type="match status" value="1"/>
</dbReference>
<dbReference type="Gene3D" id="2.60.40.10">
    <property type="entry name" value="Immunoglobulins"/>
    <property type="match status" value="6"/>
</dbReference>
<dbReference type="InterPro" id="IPR036179">
    <property type="entry name" value="Ig-like_dom_sf"/>
</dbReference>
<dbReference type="GO" id="GO:0004553">
    <property type="term" value="F:hydrolase activity, hydrolyzing O-glycosyl compounds"/>
    <property type="evidence" value="ECO:0007669"/>
    <property type="project" value="InterPro"/>
</dbReference>
<evidence type="ECO:0000313" key="7">
    <source>
        <dbReference type="Proteomes" id="UP000503640"/>
    </source>
</evidence>
<keyword evidence="3" id="KW-0326">Glycosidase</keyword>
<feature type="domain" description="Ig-like" evidence="5">
    <location>
        <begin position="1089"/>
        <end position="1168"/>
    </location>
</feature>
<dbReference type="SUPFAM" id="SSF48726">
    <property type="entry name" value="Immunoglobulin"/>
    <property type="match status" value="3"/>
</dbReference>
<gene>
    <name evidence="6" type="ORF">AMYX_24650</name>
</gene>
<evidence type="ECO:0000313" key="6">
    <source>
        <dbReference type="EMBL" id="GEJ57724.1"/>
    </source>
</evidence>
<evidence type="ECO:0000256" key="3">
    <source>
        <dbReference type="ARBA" id="ARBA00023295"/>
    </source>
</evidence>
<comment type="caution">
    <text evidence="6">The sequence shown here is derived from an EMBL/GenBank/DDBJ whole genome shotgun (WGS) entry which is preliminary data.</text>
</comment>
<organism evidence="6 7">
    <name type="scientific">Anaeromyxobacter diazotrophicus</name>
    <dbReference type="NCBI Taxonomy" id="2590199"/>
    <lineage>
        <taxon>Bacteria</taxon>
        <taxon>Pseudomonadati</taxon>
        <taxon>Myxococcota</taxon>
        <taxon>Myxococcia</taxon>
        <taxon>Myxococcales</taxon>
        <taxon>Cystobacterineae</taxon>
        <taxon>Anaeromyxobacteraceae</taxon>
        <taxon>Anaeromyxobacter</taxon>
    </lineage>
</organism>
<sequence length="1443" mass="150471">MTGMHCSAKSLVLAGLGILLACGRQPGSSSSIVGRGGSVPTDGALGTATVPPSNRVAINLGETPWRYLKDRDPADAMNPDYDDTAANTREAWSSVGVPQSPSDDDTFLNLPSGGGQGQLTGNILWYRKHFTLDASYRDRKIFVEFEGAHMGAQVFVNGTFLPGNSLINPQATHVVGFVPFIVDLTPYVKCDGSDNVLAVKVARGDKFFDSPNFSGAFRFGQAGSGLFRPVWMYVKDRVYIPQNTWAVLNTWGTYVSTLSASDDAAVVRVQTNVRNEYAGDRSVTLSTQIVDASGNVVAVAQETKSLAPQPLPRTPAKLAADAAPPPATFDQTLTVDKPTLWYPNDSVHGRPYLYTVIHTVSVDGAVVDATQTPLGVRTIAWDQNFPIINGHPHYLWGASGRYDYPALGSAVPEEQQWRDLGLLAAAGGSLYRPGHSSQGPEFLAAADAYGVMVVQPSGDGENGFATLCPGTDRNGCNASTNDVELKKETHRDMIVHDRNHPSVLAWEADNGSTDTAFARSLQALSRIWDPVLTRAQADRTPDPANGDLLGCSGDGCDIGVKRTYPNSPAWGSEYWGDGVGRALYDHELAFAAPYLKNWSASVRGKSFGIAHWYLADTPGEINTQTDGTAPELVRGNGASMMDANRIPRLLYYAYQSVWTPYAIRPVVKLAHHWNRAGDVTVNAFSNCPAVRLLLDGQPQGADQIPNPPTSDPSADLNQTTTLLPGQAHWKVAWAAGTLTALCLDGSGQAVVDGQGHAVADQLVTAGAADHLQLTVEPPLARPDGTSFQITANGTDAAFVQAAVVDADGHLVPDAAPVITFAVSGPGTYRGGADHGVTPGQPQGYHAPRDPSLSAEGGLAKIAVRTQFTPGTVTVTATAPGLRAGSATFEVRPTSGPGMQGASLAIPARAADALAIVASPVSQTATAGYGATFSVLTAGAGPLSFQWTRNGVAIPGATGSSYTTGPTTPADDGSTYGVTVSNGAASVTSKAATLTVVAASAPAIVNPPLAQTAVAGQQARFRVVASGSPLLSYQWQRNGRDIAGATAPVYNTPALANGDDGSTFRVIVANSAGRATSVDVRLTVAAATVPSIVAPPRSLSVAAGQTVALTVVATGSAPMHYQWALDGTPIGGDTDSYLIGSAQDGDAGTYTVTVSNAAGSVTSGPAVLTVSGSNGPNLALGKACSASTEQDAGLAARFACDGDRTTRWSSKAGVDPSWLTVDLGSPQTFDRVVLRWENAYGSAYQLQISSDGAGWAPVFTQAAGHGGAETLDFASATARYLRLVGTQRATAYGYSLYDLEVYAVPRCGGATERYTTRAAAPGTYPSTIPGLPSGPFVPTVVDNVTRLTWQQYVTTFPQQGAQFTQPIAEQYCASLGMRLPSQAEALAIAGSNYASCAFPFPWTTWTTTPVPGEDGRAYFVSSAGVSSSQIAVNAPGWALCVSGP</sequence>
<dbReference type="InterPro" id="IPR032311">
    <property type="entry name" value="DUF4982"/>
</dbReference>
<evidence type="ECO:0000256" key="2">
    <source>
        <dbReference type="ARBA" id="ARBA00022801"/>
    </source>
</evidence>
<dbReference type="Pfam" id="PF02836">
    <property type="entry name" value="Glyco_hydro_2_C"/>
    <property type="match status" value="1"/>
</dbReference>